<gene>
    <name evidence="1" type="ORF">Tci_875805</name>
</gene>
<reference evidence="1" key="1">
    <citation type="journal article" date="2019" name="Sci. Rep.">
        <title>Draft genome of Tanacetum cinerariifolium, the natural source of mosquito coil.</title>
        <authorList>
            <person name="Yamashiro T."/>
            <person name="Shiraishi A."/>
            <person name="Satake H."/>
            <person name="Nakayama K."/>
        </authorList>
    </citation>
    <scope>NUCLEOTIDE SEQUENCE</scope>
</reference>
<dbReference type="EMBL" id="BKCJ011207584">
    <property type="protein sequence ID" value="GFD03836.1"/>
    <property type="molecule type" value="Genomic_DNA"/>
</dbReference>
<evidence type="ECO:0000313" key="1">
    <source>
        <dbReference type="EMBL" id="GFD03836.1"/>
    </source>
</evidence>
<name>A0A699T4G8_TANCI</name>
<feature type="non-terminal residue" evidence="1">
    <location>
        <position position="41"/>
    </location>
</feature>
<organism evidence="1">
    <name type="scientific">Tanacetum cinerariifolium</name>
    <name type="common">Dalmatian daisy</name>
    <name type="synonym">Chrysanthemum cinerariifolium</name>
    <dbReference type="NCBI Taxonomy" id="118510"/>
    <lineage>
        <taxon>Eukaryota</taxon>
        <taxon>Viridiplantae</taxon>
        <taxon>Streptophyta</taxon>
        <taxon>Embryophyta</taxon>
        <taxon>Tracheophyta</taxon>
        <taxon>Spermatophyta</taxon>
        <taxon>Magnoliopsida</taxon>
        <taxon>eudicotyledons</taxon>
        <taxon>Gunneridae</taxon>
        <taxon>Pentapetalae</taxon>
        <taxon>asterids</taxon>
        <taxon>campanulids</taxon>
        <taxon>Asterales</taxon>
        <taxon>Asteraceae</taxon>
        <taxon>Asteroideae</taxon>
        <taxon>Anthemideae</taxon>
        <taxon>Anthemidinae</taxon>
        <taxon>Tanacetum</taxon>
    </lineage>
</organism>
<comment type="caution">
    <text evidence="1">The sequence shown here is derived from an EMBL/GenBank/DDBJ whole genome shotgun (WGS) entry which is preliminary data.</text>
</comment>
<dbReference type="AlphaFoldDB" id="A0A699T4G8"/>
<protein>
    <submittedName>
        <fullName evidence="1">Uncharacterized protein</fullName>
    </submittedName>
</protein>
<accession>A0A699T4G8</accession>
<sequence>MRSEHQFALLVRLSMIEHLLEQLAEYDDEDHVPYDDEDHVP</sequence>
<proteinExistence type="predicted"/>